<proteinExistence type="predicted"/>
<accession>A0A401PEZ9</accession>
<evidence type="ECO:0000313" key="2">
    <source>
        <dbReference type="Proteomes" id="UP000288216"/>
    </source>
</evidence>
<name>A0A401PEZ9_SCYTO</name>
<gene>
    <name evidence="1" type="ORF">scyTo_0001667</name>
</gene>
<dbReference type="AlphaFoldDB" id="A0A401PEZ9"/>
<keyword evidence="2" id="KW-1185">Reference proteome</keyword>
<reference evidence="1 2" key="1">
    <citation type="journal article" date="2018" name="Nat. Ecol. Evol.">
        <title>Shark genomes provide insights into elasmobranch evolution and the origin of vertebrates.</title>
        <authorList>
            <person name="Hara Y"/>
            <person name="Yamaguchi K"/>
            <person name="Onimaru K"/>
            <person name="Kadota M"/>
            <person name="Koyanagi M"/>
            <person name="Keeley SD"/>
            <person name="Tatsumi K"/>
            <person name="Tanaka K"/>
            <person name="Motone F"/>
            <person name="Kageyama Y"/>
            <person name="Nozu R"/>
            <person name="Adachi N"/>
            <person name="Nishimura O"/>
            <person name="Nakagawa R"/>
            <person name="Tanegashima C"/>
            <person name="Kiyatake I"/>
            <person name="Matsumoto R"/>
            <person name="Murakumo K"/>
            <person name="Nishida K"/>
            <person name="Terakita A"/>
            <person name="Kuratani S"/>
            <person name="Sato K"/>
            <person name="Hyodo S Kuraku.S."/>
        </authorList>
    </citation>
    <scope>NUCLEOTIDE SEQUENCE [LARGE SCALE GENOMIC DNA]</scope>
</reference>
<sequence length="99" mass="10648">MGSRTNKGARSHLDNYKLHGFFEASPEAAAGELQVVRKVTALDMETAMGHYSAAWVLASCILTLTAGGFVEAEGTECQRGCHSLTGFCESTGECRYKLN</sequence>
<comment type="caution">
    <text evidence="1">The sequence shown here is derived from an EMBL/GenBank/DDBJ whole genome shotgun (WGS) entry which is preliminary data.</text>
</comment>
<protein>
    <submittedName>
        <fullName evidence="1">Uncharacterized protein</fullName>
    </submittedName>
</protein>
<evidence type="ECO:0000313" key="1">
    <source>
        <dbReference type="EMBL" id="GCB71696.1"/>
    </source>
</evidence>
<dbReference type="EMBL" id="BFAA01000384">
    <property type="protein sequence ID" value="GCB71696.1"/>
    <property type="molecule type" value="Genomic_DNA"/>
</dbReference>
<dbReference type="Proteomes" id="UP000288216">
    <property type="component" value="Unassembled WGS sequence"/>
</dbReference>
<organism evidence="1 2">
    <name type="scientific">Scyliorhinus torazame</name>
    <name type="common">Cloudy catshark</name>
    <name type="synonym">Catulus torazame</name>
    <dbReference type="NCBI Taxonomy" id="75743"/>
    <lineage>
        <taxon>Eukaryota</taxon>
        <taxon>Metazoa</taxon>
        <taxon>Chordata</taxon>
        <taxon>Craniata</taxon>
        <taxon>Vertebrata</taxon>
        <taxon>Chondrichthyes</taxon>
        <taxon>Elasmobranchii</taxon>
        <taxon>Galeomorphii</taxon>
        <taxon>Galeoidea</taxon>
        <taxon>Carcharhiniformes</taxon>
        <taxon>Scyliorhinidae</taxon>
        <taxon>Scyliorhinus</taxon>
    </lineage>
</organism>